<evidence type="ECO:0000313" key="1">
    <source>
        <dbReference type="EMBL" id="CAB4042119.1"/>
    </source>
</evidence>
<dbReference type="AlphaFoldDB" id="A0A6S7LT61"/>
<keyword evidence="2" id="KW-1185">Reference proteome</keyword>
<name>A0A6S7LT61_PARCT</name>
<accession>A0A6S7LT61</accession>
<organism evidence="1 2">
    <name type="scientific">Paramuricea clavata</name>
    <name type="common">Red gorgonian</name>
    <name type="synonym">Violescent sea-whip</name>
    <dbReference type="NCBI Taxonomy" id="317549"/>
    <lineage>
        <taxon>Eukaryota</taxon>
        <taxon>Metazoa</taxon>
        <taxon>Cnidaria</taxon>
        <taxon>Anthozoa</taxon>
        <taxon>Octocorallia</taxon>
        <taxon>Malacalcyonacea</taxon>
        <taxon>Plexauridae</taxon>
        <taxon>Paramuricea</taxon>
    </lineage>
</organism>
<feature type="non-terminal residue" evidence="1">
    <location>
        <position position="109"/>
    </location>
</feature>
<sequence length="109" mass="12500">MLNEQIEQMLDPPSLDTLKKAISDKCTFLKNYKQDKHDKKLGRSNDSKHEGIKKRWVINTSEQSLTQHEITLLRKGMNFALAPKSVPTKEIIASVEQGIKHLSNDEKNE</sequence>
<gene>
    <name evidence="1" type="ORF">PACLA_8A064784</name>
</gene>
<protein>
    <submittedName>
        <fullName evidence="1">Uncharacterized protein</fullName>
    </submittedName>
</protein>
<dbReference type="EMBL" id="CACRXK020029504">
    <property type="protein sequence ID" value="CAB4042119.1"/>
    <property type="molecule type" value="Genomic_DNA"/>
</dbReference>
<evidence type="ECO:0000313" key="2">
    <source>
        <dbReference type="Proteomes" id="UP001152795"/>
    </source>
</evidence>
<dbReference type="OrthoDB" id="6782675at2759"/>
<comment type="caution">
    <text evidence="1">The sequence shown here is derived from an EMBL/GenBank/DDBJ whole genome shotgun (WGS) entry which is preliminary data.</text>
</comment>
<dbReference type="Proteomes" id="UP001152795">
    <property type="component" value="Unassembled WGS sequence"/>
</dbReference>
<reference evidence="1" key="1">
    <citation type="submission" date="2020-04" db="EMBL/GenBank/DDBJ databases">
        <authorList>
            <person name="Alioto T."/>
            <person name="Alioto T."/>
            <person name="Gomez Garrido J."/>
        </authorList>
    </citation>
    <scope>NUCLEOTIDE SEQUENCE</scope>
    <source>
        <strain evidence="1">A484AB</strain>
    </source>
</reference>
<proteinExistence type="predicted"/>